<keyword evidence="2" id="KW-1133">Transmembrane helix</keyword>
<dbReference type="EMBL" id="MG592610">
    <property type="protein sequence ID" value="AUR97954.1"/>
    <property type="molecule type" value="Genomic_DNA"/>
</dbReference>
<feature type="transmembrane region" description="Helical" evidence="2">
    <location>
        <begin position="445"/>
        <end position="470"/>
    </location>
</feature>
<proteinExistence type="predicted"/>
<evidence type="ECO:0000313" key="4">
    <source>
        <dbReference type="Proteomes" id="UP000272163"/>
    </source>
</evidence>
<keyword evidence="2" id="KW-0812">Transmembrane</keyword>
<sequence length="624" mass="70006">MGLFSSKTKHVYSCYATPLYEDMPPLTKQTVASAVINNRNIGSDITANIVNGILFKANQFYNYAKNGNYHWGLPEGESSHTSAMAKSNCKTVLESVEGKPVYVSSVLIEPDGIGNYVYTVKYYLLDSQLNITGSELEWIYNEGTGTYPTLTLDKIEQVSPYYPIIPVRLNNVNLAAQEGYEHASDIRKACRFLDLDVDTLYEDIDSQQEEDSSNPPEDMYVVMGTSISANTQRTNEYLFRYFQHMYGETKGSEADYLYWKENQETSEMPPSTTVTIKDSQYHATVAWDYINHEVTNETGKKGTYLVQYVSNTGRIDHGDWVESTSGVKVSYQFSSTQRLTYLVRGLVYRNLVTGNNWVSKDCDNAFGDPDDPENGEVFIIPLRRDICKQMGAIRSHDLLYEAIRLHVNDEYSYKVKWYQTGFGRIFALVVAVAISVIFQQWQAGAAIMTAVTAGLIIQNVIVAILLQPLFTVLVQDVFGEELALLVTALVTVFGVGVGFSDGALAIAATVPNISSIANATMNLYTGLKSLDFEAELASLTEQQEELTELLDAQYEEEMQQAIDVNLVTNMISNDPFNIMSASSFVSQTRWEIDKPLLLTKTTEHFTKMSQYNDLPNSTIRLDVY</sequence>
<evidence type="ECO:0000313" key="3">
    <source>
        <dbReference type="EMBL" id="AUR97954.1"/>
    </source>
</evidence>
<gene>
    <name evidence="3" type="ORF">NVP1245O_41</name>
</gene>
<organism evidence="3 4">
    <name type="scientific">Vibrio phage 1.245.O._10N.261.54.C7</name>
    <dbReference type="NCBI Taxonomy" id="1881236"/>
    <lineage>
        <taxon>Viruses</taxon>
        <taxon>Duplodnaviria</taxon>
        <taxon>Heunggongvirae</taxon>
        <taxon>Uroviricota</taxon>
        <taxon>Caudoviricetes</taxon>
        <taxon>Schitoviridae</taxon>
        <taxon>Pariacacavirus</taxon>
        <taxon>Pariacacavirus 1245O</taxon>
    </lineage>
</organism>
<name>A0A2I7RWD8_9CAUD</name>
<protein>
    <submittedName>
        <fullName evidence="3">TMhelix containing protein</fullName>
    </submittedName>
</protein>
<keyword evidence="1" id="KW-0175">Coiled coil</keyword>
<evidence type="ECO:0000256" key="1">
    <source>
        <dbReference type="SAM" id="Coils"/>
    </source>
</evidence>
<accession>A0A2I7RWD8</accession>
<reference evidence="3 4" key="1">
    <citation type="submission" date="2017-11" db="EMBL/GenBank/DDBJ databases">
        <title>A major lineage of nontailed dsDNA viruses as unrecognized killers of marine bacteria.</title>
        <authorList>
            <person name="Kauffman K.M."/>
            <person name="Hussain F.A."/>
            <person name="Yang J."/>
            <person name="Arevalo P."/>
            <person name="Brown J.M."/>
            <person name="Chang W.K."/>
            <person name="VanInsberghe D."/>
            <person name="Elsherbini J."/>
            <person name="Cutler M.B."/>
            <person name="Kelly L."/>
            <person name="Polz M.F."/>
        </authorList>
    </citation>
    <scope>NUCLEOTIDE SEQUENCE [LARGE SCALE GENOMIC DNA]</scope>
</reference>
<keyword evidence="4" id="KW-1185">Reference proteome</keyword>
<feature type="transmembrane region" description="Helical" evidence="2">
    <location>
        <begin position="417"/>
        <end position="438"/>
    </location>
</feature>
<feature type="coiled-coil region" evidence="1">
    <location>
        <begin position="529"/>
        <end position="556"/>
    </location>
</feature>
<keyword evidence="2" id="KW-0472">Membrane</keyword>
<feature type="transmembrane region" description="Helical" evidence="2">
    <location>
        <begin position="482"/>
        <end position="507"/>
    </location>
</feature>
<evidence type="ECO:0000256" key="2">
    <source>
        <dbReference type="SAM" id="Phobius"/>
    </source>
</evidence>
<dbReference type="Proteomes" id="UP000272163">
    <property type="component" value="Segment"/>
</dbReference>